<keyword evidence="1 5" id="KW-0808">Transferase</keyword>
<feature type="binding site" evidence="5">
    <location>
        <position position="164"/>
    </location>
    <ligand>
        <name>AMP</name>
        <dbReference type="ChEBI" id="CHEBI:456215"/>
    </ligand>
</feature>
<feature type="binding site" evidence="5">
    <location>
        <begin position="58"/>
        <end position="60"/>
    </location>
    <ligand>
        <name>AMP</name>
        <dbReference type="ChEBI" id="CHEBI:456215"/>
    </ligand>
</feature>
<dbReference type="Gene3D" id="3.40.50.300">
    <property type="entry name" value="P-loop containing nucleotide triphosphate hydrolases"/>
    <property type="match status" value="1"/>
</dbReference>
<dbReference type="GO" id="GO:0004017">
    <property type="term" value="F:AMP kinase activity"/>
    <property type="evidence" value="ECO:0007669"/>
    <property type="project" value="UniProtKB-UniRule"/>
</dbReference>
<evidence type="ECO:0000313" key="9">
    <source>
        <dbReference type="Proteomes" id="UP000176988"/>
    </source>
</evidence>
<dbReference type="InterPro" id="IPR000850">
    <property type="entry name" value="Adenylat/UMP-CMP_kin"/>
</dbReference>
<name>A0A1F7WFF4_9BACT</name>
<comment type="catalytic activity">
    <reaction evidence="5 7">
        <text>AMP + ATP = 2 ADP</text>
        <dbReference type="Rhea" id="RHEA:12973"/>
        <dbReference type="ChEBI" id="CHEBI:30616"/>
        <dbReference type="ChEBI" id="CHEBI:456215"/>
        <dbReference type="ChEBI" id="CHEBI:456216"/>
        <dbReference type="EC" id="2.7.4.3"/>
    </reaction>
</comment>
<comment type="caution">
    <text evidence="8">The sequence shown here is derived from an EMBL/GenBank/DDBJ whole genome shotgun (WGS) entry which is preliminary data.</text>
</comment>
<dbReference type="NCBIfam" id="NF001381">
    <property type="entry name" value="PRK00279.1-3"/>
    <property type="match status" value="1"/>
</dbReference>
<dbReference type="GO" id="GO:0044209">
    <property type="term" value="P:AMP salvage"/>
    <property type="evidence" value="ECO:0007669"/>
    <property type="project" value="UniProtKB-UniRule"/>
</dbReference>
<feature type="binding site" evidence="5">
    <location>
        <begin position="11"/>
        <end position="16"/>
    </location>
    <ligand>
        <name>ATP</name>
        <dbReference type="ChEBI" id="CHEBI:30616"/>
    </ligand>
</feature>
<dbReference type="PRINTS" id="PR00094">
    <property type="entry name" value="ADENYLTKNASE"/>
</dbReference>
<dbReference type="SUPFAM" id="SSF52540">
    <property type="entry name" value="P-loop containing nucleoside triphosphate hydrolases"/>
    <property type="match status" value="1"/>
</dbReference>
<dbReference type="InterPro" id="IPR027417">
    <property type="entry name" value="P-loop_NTPase"/>
</dbReference>
<comment type="subunit">
    <text evidence="5 7">Monomer.</text>
</comment>
<feature type="binding site" evidence="5">
    <location>
        <position position="203"/>
    </location>
    <ligand>
        <name>ATP</name>
        <dbReference type="ChEBI" id="CHEBI:30616"/>
    </ligand>
</feature>
<keyword evidence="5" id="KW-0479">Metal-binding</keyword>
<dbReference type="GO" id="GO:0008270">
    <property type="term" value="F:zinc ion binding"/>
    <property type="evidence" value="ECO:0007669"/>
    <property type="project" value="UniProtKB-UniRule"/>
</dbReference>
<dbReference type="GO" id="GO:0005737">
    <property type="term" value="C:cytoplasm"/>
    <property type="evidence" value="ECO:0007669"/>
    <property type="project" value="UniProtKB-SubCell"/>
</dbReference>
<comment type="domain">
    <text evidence="5">Consists of three domains, a large central CORE domain and two small peripheral domains, NMPbind and LID, which undergo movements during catalysis. The LID domain closes over the site of phosphoryl transfer upon ATP binding. Assembling and dissambling the active center during each catalytic cycle provides an effective means to prevent ATP hydrolysis. Some bacteria have evolved a zinc-coordinating structure that stabilizes the LID domain.</text>
</comment>
<keyword evidence="5" id="KW-0862">Zinc</keyword>
<evidence type="ECO:0000313" key="8">
    <source>
        <dbReference type="EMBL" id="OGM01267.1"/>
    </source>
</evidence>
<dbReference type="SUPFAM" id="SSF57774">
    <property type="entry name" value="Microbial and mitochondrial ADK, insert 'zinc finger' domain"/>
    <property type="match status" value="1"/>
</dbReference>
<feature type="region of interest" description="NMP" evidence="5">
    <location>
        <begin position="31"/>
        <end position="60"/>
    </location>
</feature>
<dbReference type="AlphaFoldDB" id="A0A1F7WFF4"/>
<dbReference type="EMBL" id="MGFG01000010">
    <property type="protein sequence ID" value="OGM01267.1"/>
    <property type="molecule type" value="Genomic_DNA"/>
</dbReference>
<reference evidence="8 9" key="1">
    <citation type="journal article" date="2016" name="Nat. Commun.">
        <title>Thousands of microbial genomes shed light on interconnected biogeochemical processes in an aquifer system.</title>
        <authorList>
            <person name="Anantharaman K."/>
            <person name="Brown C.T."/>
            <person name="Hug L.A."/>
            <person name="Sharon I."/>
            <person name="Castelle C.J."/>
            <person name="Probst A.J."/>
            <person name="Thomas B.C."/>
            <person name="Singh A."/>
            <person name="Wilkins M.J."/>
            <person name="Karaoz U."/>
            <person name="Brodie E.L."/>
            <person name="Williams K.H."/>
            <person name="Hubbard S.S."/>
            <person name="Banfield J.F."/>
        </authorList>
    </citation>
    <scope>NUCLEOTIDE SEQUENCE [LARGE SCALE GENOMIC DNA]</scope>
</reference>
<evidence type="ECO:0000256" key="1">
    <source>
        <dbReference type="ARBA" id="ARBA00022679"/>
    </source>
</evidence>
<feature type="binding site" evidence="5">
    <location>
        <position position="131"/>
    </location>
    <ligand>
        <name>Zn(2+)</name>
        <dbReference type="ChEBI" id="CHEBI:29105"/>
        <note>structural</note>
    </ligand>
</feature>
<evidence type="ECO:0000256" key="4">
    <source>
        <dbReference type="ARBA" id="ARBA00022777"/>
    </source>
</evidence>
<feature type="binding site" evidence="5">
    <location>
        <position position="175"/>
    </location>
    <ligand>
        <name>AMP</name>
        <dbReference type="ChEBI" id="CHEBI:456215"/>
    </ligand>
</feature>
<feature type="binding site" evidence="5">
    <location>
        <position position="136"/>
    </location>
    <ligand>
        <name>Zn(2+)</name>
        <dbReference type="ChEBI" id="CHEBI:29105"/>
        <note>structural</note>
    </ligand>
</feature>
<accession>A0A1F7WFF4</accession>
<dbReference type="PROSITE" id="PS00113">
    <property type="entry name" value="ADENYLATE_KINASE"/>
    <property type="match status" value="1"/>
</dbReference>
<proteinExistence type="inferred from homology"/>
<dbReference type="InterPro" id="IPR036193">
    <property type="entry name" value="ADK_active_lid_dom_sf"/>
</dbReference>
<evidence type="ECO:0000256" key="6">
    <source>
        <dbReference type="RuleBase" id="RU003330"/>
    </source>
</evidence>
<comment type="subcellular location">
    <subcellularLocation>
        <location evidence="5 7">Cytoplasm</location>
    </subcellularLocation>
</comment>
<evidence type="ECO:0000256" key="2">
    <source>
        <dbReference type="ARBA" id="ARBA00022727"/>
    </source>
</evidence>
<dbReference type="Proteomes" id="UP000176988">
    <property type="component" value="Unassembled WGS sequence"/>
</dbReference>
<comment type="pathway">
    <text evidence="5">Purine metabolism; AMP biosynthesis via salvage pathway; AMP from ADP: step 1/1.</text>
</comment>
<organism evidence="8 9">
    <name type="scientific">Candidatus Uhrbacteria bacterium RIFOXYC2_FULL_47_19</name>
    <dbReference type="NCBI Taxonomy" id="1802424"/>
    <lineage>
        <taxon>Bacteria</taxon>
        <taxon>Candidatus Uhriibacteriota</taxon>
    </lineage>
</organism>
<evidence type="ECO:0000256" key="3">
    <source>
        <dbReference type="ARBA" id="ARBA00022741"/>
    </source>
</evidence>
<dbReference type="InterPro" id="IPR006259">
    <property type="entry name" value="Adenyl_kin_sub"/>
</dbReference>
<dbReference type="STRING" id="1802424.A2480_01950"/>
<feature type="binding site" evidence="5">
    <location>
        <position position="37"/>
    </location>
    <ligand>
        <name>AMP</name>
        <dbReference type="ChEBI" id="CHEBI:456215"/>
    </ligand>
</feature>
<keyword evidence="4 5" id="KW-0418">Kinase</keyword>
<keyword evidence="2 5" id="KW-0545">Nucleotide biosynthesis</keyword>
<dbReference type="HAMAP" id="MF_00235">
    <property type="entry name" value="Adenylate_kinase_Adk"/>
    <property type="match status" value="1"/>
</dbReference>
<keyword evidence="5" id="KW-0963">Cytoplasm</keyword>
<dbReference type="UniPathway" id="UPA00588">
    <property type="reaction ID" value="UER00649"/>
</dbReference>
<sequence>MRNIVMLGVQGSGKGTQAEMLAKEFFLPTVSTGRLFRSKIEEGTELGHEIARYVEQGDLVPKDIVCQVVTNWMDAPAARDGFILDGFPRNVDQAEALTEMLSKNGRMLTDVVYIRLSDEEAVRRLSGRRVCTNRDCETKFHVDLHPSKHDPDKCDRCGSELVHRSDDKPEAISRRLAIYNRETTPLIEYYRERGLLREVDGEQSITEVFKSIMENFRD</sequence>
<dbReference type="NCBIfam" id="TIGR01351">
    <property type="entry name" value="adk"/>
    <property type="match status" value="1"/>
</dbReference>
<keyword evidence="3 5" id="KW-0547">Nucleotide-binding</keyword>
<protein>
    <recommendedName>
        <fullName evidence="5 7">Adenylate kinase</fullName>
        <shortName evidence="5">AK</shortName>
        <ecNumber evidence="5 7">2.7.4.3</ecNumber>
    </recommendedName>
    <alternativeName>
        <fullName evidence="5">ATP-AMP transphosphorylase</fullName>
    </alternativeName>
    <alternativeName>
        <fullName evidence="5">ATP:AMP phosphotransferase</fullName>
    </alternativeName>
    <alternativeName>
        <fullName evidence="5">Adenylate monophosphate kinase</fullName>
    </alternativeName>
</protein>
<dbReference type="GO" id="GO:0005524">
    <property type="term" value="F:ATP binding"/>
    <property type="evidence" value="ECO:0007669"/>
    <property type="project" value="UniProtKB-UniRule"/>
</dbReference>
<comment type="function">
    <text evidence="5">Catalyzes the reversible transfer of the terminal phosphate group between ATP and AMP. Plays an important role in cellular energy homeostasis and in adenine nucleotide metabolism.</text>
</comment>
<feature type="binding site" evidence="5">
    <location>
        <position position="32"/>
    </location>
    <ligand>
        <name>AMP</name>
        <dbReference type="ChEBI" id="CHEBI:456215"/>
    </ligand>
</feature>
<feature type="binding site" evidence="5">
    <location>
        <position position="128"/>
    </location>
    <ligand>
        <name>ATP</name>
        <dbReference type="ChEBI" id="CHEBI:30616"/>
    </ligand>
</feature>
<comment type="similarity">
    <text evidence="5 6">Belongs to the adenylate kinase family.</text>
</comment>
<feature type="binding site" evidence="5">
    <location>
        <position position="154"/>
    </location>
    <ligand>
        <name>Zn(2+)</name>
        <dbReference type="ChEBI" id="CHEBI:29105"/>
        <note>structural</note>
    </ligand>
</feature>
<dbReference type="InterPro" id="IPR033690">
    <property type="entry name" value="Adenylat_kinase_CS"/>
</dbReference>
<dbReference type="Pfam" id="PF00406">
    <property type="entry name" value="ADK"/>
    <property type="match status" value="1"/>
</dbReference>
<gene>
    <name evidence="5" type="primary">adk</name>
    <name evidence="8" type="ORF">A2480_01950</name>
</gene>
<evidence type="ECO:0000256" key="7">
    <source>
        <dbReference type="RuleBase" id="RU003331"/>
    </source>
</evidence>
<dbReference type="CDD" id="cd01428">
    <property type="entry name" value="ADK"/>
    <property type="match status" value="1"/>
</dbReference>
<feature type="binding site" evidence="5">
    <location>
        <begin position="86"/>
        <end position="89"/>
    </location>
    <ligand>
        <name>AMP</name>
        <dbReference type="ChEBI" id="CHEBI:456215"/>
    </ligand>
</feature>
<dbReference type="EC" id="2.7.4.3" evidence="5 7"/>
<feature type="binding site" evidence="5">
    <location>
        <position position="157"/>
    </location>
    <ligand>
        <name>Zn(2+)</name>
        <dbReference type="ChEBI" id="CHEBI:29105"/>
        <note>structural</note>
    </ligand>
</feature>
<keyword evidence="5 7" id="KW-0067">ATP-binding</keyword>
<dbReference type="PANTHER" id="PTHR23359">
    <property type="entry name" value="NUCLEOTIDE KINASE"/>
    <property type="match status" value="1"/>
</dbReference>
<feature type="binding site" evidence="5">
    <location>
        <position position="93"/>
    </location>
    <ligand>
        <name>AMP</name>
        <dbReference type="ChEBI" id="CHEBI:456215"/>
    </ligand>
</feature>
<evidence type="ECO:0000256" key="5">
    <source>
        <dbReference type="HAMAP-Rule" id="MF_00235"/>
    </source>
</evidence>
<comment type="caution">
    <text evidence="5">Lacks conserved residue(s) required for the propagation of feature annotation.</text>
</comment>